<evidence type="ECO:0000313" key="3">
    <source>
        <dbReference type="Proteomes" id="UP000002805"/>
    </source>
</evidence>
<keyword evidence="1" id="KW-0812">Transmembrane</keyword>
<feature type="transmembrane region" description="Helical" evidence="1">
    <location>
        <begin position="203"/>
        <end position="222"/>
    </location>
</feature>
<sequence>MTREHRIEMSALNALRESCDTEKRRGRRCGAAAYIRHRFHDTRAAGMTVRPWPKPVSRAWRSLYPPAMTTDTECLTLTQNLRRRGAIVLAVFALVWAFAAGSGIAAMPISVTVGAVGAVLTVVAVVLAFRGAAGPARRMVELPEKWNRGVGLVNAVEVVAVFAVIAASNATGHAELIPPGICLVVGLHFFPLARLFDQWQYRWTAVLLTAVAVVGVVVALAGSTDETVRVVVGAGAAVVLWLSSFHVAVRG</sequence>
<dbReference type="AlphaFoldDB" id="D6XA01"/>
<evidence type="ECO:0000313" key="2">
    <source>
        <dbReference type="EMBL" id="EFH30883.1"/>
    </source>
</evidence>
<dbReference type="eggNOG" id="ENOG5033BUG">
    <property type="taxonomic scope" value="Bacteria"/>
</dbReference>
<protein>
    <submittedName>
        <fullName evidence="2">Predicted protein</fullName>
    </submittedName>
</protein>
<keyword evidence="1" id="KW-1133">Transmembrane helix</keyword>
<accession>D6XA01</accession>
<gene>
    <name evidence="2" type="ORF">SSDG_06101</name>
</gene>
<organism evidence="2 3">
    <name type="scientific">Streptomyces pristinaespiralis (strain ATCC 25486 / DSM 40338 / CBS 914.69 / JCM 4507 / KCC S-0507 / NBRC 13074 / NRRL 2958 / 5647)</name>
    <dbReference type="NCBI Taxonomy" id="457429"/>
    <lineage>
        <taxon>Bacteria</taxon>
        <taxon>Bacillati</taxon>
        <taxon>Actinomycetota</taxon>
        <taxon>Actinomycetes</taxon>
        <taxon>Kitasatosporales</taxon>
        <taxon>Streptomycetaceae</taxon>
        <taxon>Streptomyces</taxon>
    </lineage>
</organism>
<reference evidence="3" key="2">
    <citation type="submission" date="2009-10" db="EMBL/GenBank/DDBJ databases">
        <title>The genome sequence of Streptomyces pristinaespiralis strain ATCC 25486.</title>
        <authorList>
            <consortium name="The Broad Institute Genome Sequencing Platform"/>
            <consortium name="Broad Institute Microbial Sequencing Center"/>
            <person name="Fischbach M."/>
            <person name="Godfrey P."/>
            <person name="Ward D."/>
            <person name="Young S."/>
            <person name="Zeng Q."/>
            <person name="Koehrsen M."/>
            <person name="Alvarado L."/>
            <person name="Berlin A.M."/>
            <person name="Bochicchio J."/>
            <person name="Borenstein D."/>
            <person name="Chapman S.B."/>
            <person name="Chen Z."/>
            <person name="Engels R."/>
            <person name="Freedman E."/>
            <person name="Gellesch M."/>
            <person name="Goldberg J."/>
            <person name="Griggs A."/>
            <person name="Gujja S."/>
            <person name="Heilman E.R."/>
            <person name="Heiman D.I."/>
            <person name="Hepburn T.A."/>
            <person name="Howarth C."/>
            <person name="Jen D."/>
            <person name="Larson L."/>
            <person name="Lewis B."/>
            <person name="Mehta T."/>
            <person name="Park D."/>
            <person name="Pearson M."/>
            <person name="Richards J."/>
            <person name="Roberts A."/>
            <person name="Saif S."/>
            <person name="Shea T.D."/>
            <person name="Shenoy N."/>
            <person name="Sisk P."/>
            <person name="Stolte C."/>
            <person name="Sykes S.N."/>
            <person name="Thomson T."/>
            <person name="Walk T."/>
            <person name="White J."/>
            <person name="Yandava C."/>
            <person name="Straight P."/>
            <person name="Clardy J."/>
            <person name="Hung D."/>
            <person name="Kolter R."/>
            <person name="Mekalanos J."/>
            <person name="Walker S."/>
            <person name="Walsh C.T."/>
            <person name="Wieland-Brown L.C."/>
            <person name="Haas B."/>
            <person name="Nusbaum C."/>
            <person name="Birren B."/>
        </authorList>
    </citation>
    <scope>NUCLEOTIDE SEQUENCE [LARGE SCALE GENOMIC DNA]</scope>
    <source>
        <strain evidence="3">ATCC 25486 / DSM 40338 / CBS 914.69 / JCM 4507 / NBRC 13074 / NRRL 2958 / 5647</strain>
    </source>
</reference>
<name>D6XA01_STRE2</name>
<feature type="transmembrane region" description="Helical" evidence="1">
    <location>
        <begin position="228"/>
        <end position="249"/>
    </location>
</feature>
<feature type="transmembrane region" description="Helical" evidence="1">
    <location>
        <begin position="150"/>
        <end position="170"/>
    </location>
</feature>
<dbReference type="HOGENOM" id="CLU_096816_0_0_11"/>
<keyword evidence="3" id="KW-1185">Reference proteome</keyword>
<feature type="transmembrane region" description="Helical" evidence="1">
    <location>
        <begin position="111"/>
        <end position="129"/>
    </location>
</feature>
<keyword evidence="1" id="KW-0472">Membrane</keyword>
<evidence type="ECO:0000256" key="1">
    <source>
        <dbReference type="SAM" id="Phobius"/>
    </source>
</evidence>
<dbReference type="EMBL" id="CM000950">
    <property type="protein sequence ID" value="EFH30883.1"/>
    <property type="molecule type" value="Genomic_DNA"/>
</dbReference>
<dbReference type="Proteomes" id="UP000002805">
    <property type="component" value="Chromosome"/>
</dbReference>
<proteinExistence type="predicted"/>
<feature type="transmembrane region" description="Helical" evidence="1">
    <location>
        <begin position="86"/>
        <end position="105"/>
    </location>
</feature>
<feature type="transmembrane region" description="Helical" evidence="1">
    <location>
        <begin position="176"/>
        <end position="196"/>
    </location>
</feature>
<reference evidence="3" key="1">
    <citation type="submission" date="2008-02" db="EMBL/GenBank/DDBJ databases">
        <authorList>
            <consortium name="The Broad Institute Genome Sequencing Platform"/>
            <person name="Fischbach M."/>
            <person name="Ward D."/>
            <person name="Young S."/>
            <person name="Jaffe D."/>
            <person name="Gnerre S."/>
            <person name="Berlin A."/>
            <person name="Heiman D."/>
            <person name="Hepburn T."/>
            <person name="Sykes S."/>
            <person name="Alvarado L."/>
            <person name="Kodira C.D."/>
            <person name="Straight P."/>
            <person name="Clardy J."/>
            <person name="Hung D."/>
            <person name="Kolter R."/>
            <person name="Mekalanos J."/>
            <person name="Walker S."/>
            <person name="Walsh C.T."/>
            <person name="Lander E."/>
            <person name="Galagan J."/>
            <person name="Nusbaum C."/>
            <person name="Birren B."/>
        </authorList>
    </citation>
    <scope>NUCLEOTIDE SEQUENCE [LARGE SCALE GENOMIC DNA]</scope>
    <source>
        <strain evidence="3">ATCC 25486 / DSM 40338 / CBS 914.69 / JCM 4507 / NBRC 13074 / NRRL 2958 / 5647</strain>
    </source>
</reference>